<gene>
    <name evidence="2" type="ORF">VOLCADRAFT_106418</name>
</gene>
<reference evidence="2 3" key="1">
    <citation type="journal article" date="2010" name="Science">
        <title>Genomic analysis of organismal complexity in the multicellular green alga Volvox carteri.</title>
        <authorList>
            <person name="Prochnik S.E."/>
            <person name="Umen J."/>
            <person name="Nedelcu A.M."/>
            <person name="Hallmann A."/>
            <person name="Miller S.M."/>
            <person name="Nishii I."/>
            <person name="Ferris P."/>
            <person name="Kuo A."/>
            <person name="Mitros T."/>
            <person name="Fritz-Laylin L.K."/>
            <person name="Hellsten U."/>
            <person name="Chapman J."/>
            <person name="Simakov O."/>
            <person name="Rensing S.A."/>
            <person name="Terry A."/>
            <person name="Pangilinan J."/>
            <person name="Kapitonov V."/>
            <person name="Jurka J."/>
            <person name="Salamov A."/>
            <person name="Shapiro H."/>
            <person name="Schmutz J."/>
            <person name="Grimwood J."/>
            <person name="Lindquist E."/>
            <person name="Lucas S."/>
            <person name="Grigoriev I.V."/>
            <person name="Schmitt R."/>
            <person name="Kirk D."/>
            <person name="Rokhsar D.S."/>
        </authorList>
    </citation>
    <scope>NUCLEOTIDE SEQUENCE [LARGE SCALE GENOMIC DNA]</scope>
    <source>
        <strain evidence="3">f. Nagariensis / Eve</strain>
    </source>
</reference>
<dbReference type="AlphaFoldDB" id="D8U779"/>
<evidence type="ECO:0000313" key="3">
    <source>
        <dbReference type="Proteomes" id="UP000001058"/>
    </source>
</evidence>
<dbReference type="RefSeq" id="XP_002954544.1">
    <property type="nucleotide sequence ID" value="XM_002954498.1"/>
</dbReference>
<feature type="region of interest" description="Disordered" evidence="1">
    <location>
        <begin position="303"/>
        <end position="328"/>
    </location>
</feature>
<protein>
    <submittedName>
        <fullName evidence="2">Uncharacterized protein</fullName>
    </submittedName>
</protein>
<dbReference type="InParanoid" id="D8U779"/>
<name>D8U779_VOLCA</name>
<feature type="region of interest" description="Disordered" evidence="1">
    <location>
        <begin position="180"/>
        <end position="205"/>
    </location>
</feature>
<dbReference type="GeneID" id="9624842"/>
<organism evidence="3">
    <name type="scientific">Volvox carteri f. nagariensis</name>
    <dbReference type="NCBI Taxonomy" id="3068"/>
    <lineage>
        <taxon>Eukaryota</taxon>
        <taxon>Viridiplantae</taxon>
        <taxon>Chlorophyta</taxon>
        <taxon>core chlorophytes</taxon>
        <taxon>Chlorophyceae</taxon>
        <taxon>CS clade</taxon>
        <taxon>Chlamydomonadales</taxon>
        <taxon>Volvocaceae</taxon>
        <taxon>Volvox</taxon>
    </lineage>
</organism>
<accession>D8U779</accession>
<evidence type="ECO:0000256" key="1">
    <source>
        <dbReference type="SAM" id="MobiDB-lite"/>
    </source>
</evidence>
<sequence length="515" mass="49995">MPKVHKCATRSNGVRGTNGPTAGACVVRNGVKPAFATEEPLLGQWLPPLDAGARPQEVPVLADATTAATATTAASALAASATSAGHVPSAPPPLAALYSELLSGPGFSYAADGDEVFEADTISLGSGSLGSCGYMLDDDYADDDFGDDDSGDDSVLFSAGTICSGSGKRSDAAALAAAPVEEEQVVRDQQEPLTGTAPSRNHGVRRPVRPAAVVCGGGLEAGLETASAAVDAPAAGAADSHSGEAPNTVLAARSCSGQLGRVGGSGGAVDGAVVVEEFDVHMEVDGFMSSAVLSGSSCESVGSAGGGGGGGSGGGGGGGGGGGSGGGGCEVPSCNSRARVATGIAGDALGTAEQMPSRYKNNRISADIGAGSEPGGAVGTGAFANEVTTLYPPVAMAAAAPALGLGTAALTGDVVTATLDRPSRLPAGGGVQQLHLQHMAFGLEGAAVAAAVATASTATLPLAAAPPALLPPEVYLGFVTQLVEAVRTATRAVDAATCLPGRQRAADPRAARAQR</sequence>
<dbReference type="EMBL" id="GL378364">
    <property type="protein sequence ID" value="EFJ44437.1"/>
    <property type="molecule type" value="Genomic_DNA"/>
</dbReference>
<proteinExistence type="predicted"/>
<evidence type="ECO:0000313" key="2">
    <source>
        <dbReference type="EMBL" id="EFJ44437.1"/>
    </source>
</evidence>
<dbReference type="KEGG" id="vcn:VOLCADRAFT_106418"/>
<keyword evidence="3" id="KW-1185">Reference proteome</keyword>
<dbReference type="Proteomes" id="UP000001058">
    <property type="component" value="Unassembled WGS sequence"/>
</dbReference>